<name>A0ABY6HZV0_9ARCH</name>
<keyword evidence="1" id="KW-1133">Transmembrane helix</keyword>
<accession>A0ABY6HZV0</accession>
<protein>
    <recommendedName>
        <fullName evidence="4">Glycosyltransferase family 61 protein</fullName>
    </recommendedName>
</protein>
<feature type="transmembrane region" description="Helical" evidence="1">
    <location>
        <begin position="51"/>
        <end position="71"/>
    </location>
</feature>
<reference evidence="2" key="1">
    <citation type="submission" date="2022-09" db="EMBL/GenBank/DDBJ databases">
        <title>Actin cytoskeleton and complex cell architecture in an #Asgard archaeon.</title>
        <authorList>
            <person name="Ponce Toledo R.I."/>
            <person name="Schleper C."/>
            <person name="Rodrigues Oliveira T."/>
            <person name="Wollweber F."/>
            <person name="Xu J."/>
            <person name="Rittmann S."/>
            <person name="Klingl A."/>
            <person name="Pilhofer M."/>
        </authorList>
    </citation>
    <scope>NUCLEOTIDE SEQUENCE</scope>
    <source>
        <strain evidence="2">B-35</strain>
    </source>
</reference>
<evidence type="ECO:0000256" key="1">
    <source>
        <dbReference type="SAM" id="Phobius"/>
    </source>
</evidence>
<evidence type="ECO:0000313" key="3">
    <source>
        <dbReference type="Proteomes" id="UP001208689"/>
    </source>
</evidence>
<dbReference type="Proteomes" id="UP001208689">
    <property type="component" value="Chromosome"/>
</dbReference>
<sequence length="309" mass="36549">MKKRNNIDKNPYENPILINLFAKYDTLWELCPKKVMRFLEKKIKPYVKRNIQYLGEFGYELIAVIPFAYWLHLNGKLLSTRSAKDTKCLYYFSKYHVEINKKRKFIKVSNFPLKDIHIPSINTSKWCPPPYKKIYRNSKFLWGKPICVICNKFTEEWGGKPINFLSIEILKEIFDLLKSKYQIIYNRPLSKNIVADDQKEISFPDMQLIEEKYPDIQTIQDLAINNEDLSFNVLQMMLYANCDHFISVQGGSSVFSSFFGGKNIIFAKEGGELRHNSFKWYNKFSGSTIFHLNDYSKLIETLKREYLNE</sequence>
<proteinExistence type="predicted"/>
<keyword evidence="3" id="KW-1185">Reference proteome</keyword>
<gene>
    <name evidence="2" type="ORF">NEF87_004269</name>
</gene>
<keyword evidence="1" id="KW-0812">Transmembrane</keyword>
<dbReference type="EMBL" id="CP104013">
    <property type="protein sequence ID" value="UYP47984.1"/>
    <property type="molecule type" value="Genomic_DNA"/>
</dbReference>
<organism evidence="2 3">
    <name type="scientific">Candidatus Lokiarchaeum ossiferum</name>
    <dbReference type="NCBI Taxonomy" id="2951803"/>
    <lineage>
        <taxon>Archaea</taxon>
        <taxon>Promethearchaeati</taxon>
        <taxon>Promethearchaeota</taxon>
        <taxon>Promethearchaeia</taxon>
        <taxon>Promethearchaeales</taxon>
        <taxon>Promethearchaeaceae</taxon>
        <taxon>Candidatus Lokiarchaeum</taxon>
    </lineage>
</organism>
<evidence type="ECO:0000313" key="2">
    <source>
        <dbReference type="EMBL" id="UYP47984.1"/>
    </source>
</evidence>
<keyword evidence="1" id="KW-0472">Membrane</keyword>
<evidence type="ECO:0008006" key="4">
    <source>
        <dbReference type="Google" id="ProtNLM"/>
    </source>
</evidence>